<evidence type="ECO:0000256" key="3">
    <source>
        <dbReference type="ARBA" id="ARBA00023136"/>
    </source>
</evidence>
<evidence type="ECO:0000313" key="6">
    <source>
        <dbReference type="EMBL" id="SVD96917.1"/>
    </source>
</evidence>
<reference evidence="6" key="1">
    <citation type="submission" date="2018-05" db="EMBL/GenBank/DDBJ databases">
        <authorList>
            <person name="Lanie J.A."/>
            <person name="Ng W.-L."/>
            <person name="Kazmierczak K.M."/>
            <person name="Andrzejewski T.M."/>
            <person name="Davidsen T.M."/>
            <person name="Wayne K.J."/>
            <person name="Tettelin H."/>
            <person name="Glass J.I."/>
            <person name="Rusch D."/>
            <person name="Podicherti R."/>
            <person name="Tsui H.-C.T."/>
            <person name="Winkler M.E."/>
        </authorList>
    </citation>
    <scope>NUCLEOTIDE SEQUENCE</scope>
</reference>
<feature type="non-terminal residue" evidence="6">
    <location>
        <position position="256"/>
    </location>
</feature>
<dbReference type="GO" id="GO:0016020">
    <property type="term" value="C:membrane"/>
    <property type="evidence" value="ECO:0007669"/>
    <property type="project" value="InterPro"/>
</dbReference>
<gene>
    <name evidence="6" type="ORF">METZ01_LOCUS449771</name>
</gene>
<feature type="transmembrane region" description="Helical" evidence="4">
    <location>
        <begin position="110"/>
        <end position="128"/>
    </location>
</feature>
<dbReference type="EMBL" id="UINC01185290">
    <property type="protein sequence ID" value="SVD96917.1"/>
    <property type="molecule type" value="Genomic_DNA"/>
</dbReference>
<feature type="domain" description="ABC transmembrane type-1" evidence="5">
    <location>
        <begin position="1"/>
        <end position="248"/>
    </location>
</feature>
<keyword evidence="1 4" id="KW-0812">Transmembrane</keyword>
<proteinExistence type="predicted"/>
<evidence type="ECO:0000256" key="4">
    <source>
        <dbReference type="SAM" id="Phobius"/>
    </source>
</evidence>
<accession>A0A382ZMY6</accession>
<dbReference type="GO" id="GO:0005524">
    <property type="term" value="F:ATP binding"/>
    <property type="evidence" value="ECO:0007669"/>
    <property type="project" value="InterPro"/>
</dbReference>
<feature type="transmembrane region" description="Helical" evidence="4">
    <location>
        <begin position="76"/>
        <end position="104"/>
    </location>
</feature>
<dbReference type="InterPro" id="IPR036640">
    <property type="entry name" value="ABC1_TM_sf"/>
</dbReference>
<dbReference type="GO" id="GO:0140359">
    <property type="term" value="F:ABC-type transporter activity"/>
    <property type="evidence" value="ECO:0007669"/>
    <property type="project" value="InterPro"/>
</dbReference>
<dbReference type="InterPro" id="IPR011527">
    <property type="entry name" value="ABC1_TM_dom"/>
</dbReference>
<dbReference type="SUPFAM" id="SSF90123">
    <property type="entry name" value="ABC transporter transmembrane region"/>
    <property type="match status" value="1"/>
</dbReference>
<evidence type="ECO:0000256" key="1">
    <source>
        <dbReference type="ARBA" id="ARBA00022692"/>
    </source>
</evidence>
<feature type="transmembrane region" description="Helical" evidence="4">
    <location>
        <begin position="196"/>
        <end position="214"/>
    </location>
</feature>
<dbReference type="AlphaFoldDB" id="A0A382ZMY6"/>
<evidence type="ECO:0000256" key="2">
    <source>
        <dbReference type="ARBA" id="ARBA00022989"/>
    </source>
</evidence>
<organism evidence="6">
    <name type="scientific">marine metagenome</name>
    <dbReference type="NCBI Taxonomy" id="408172"/>
    <lineage>
        <taxon>unclassified sequences</taxon>
        <taxon>metagenomes</taxon>
        <taxon>ecological metagenomes</taxon>
    </lineage>
</organism>
<sequence length="256" mass="29441">EYLSFLQNKAYITLIFLSFYLIKPIALASLIYKLQKTVGQAHTRLLSDIFSKSFDVDVYSKEKSSNLIRIYSRDSLVFIHSFLVQASVLATELVIFIFLFSGIVYYQPGAIWLFPILATLVFIGYYLIKKRVTIWSKDIQKYDSKMIKGIQESHSAHDEITIYQVFNGFSLRMKDIFNRKTSTYAKVESLMQMPRLLLETILIVLIVLTVYYASQMNSEIINPSTAVFIVVAVFRLLPMANKATQSLGWFRNGMVA</sequence>
<keyword evidence="3 4" id="KW-0472">Membrane</keyword>
<name>A0A382ZMY6_9ZZZZ</name>
<feature type="transmembrane region" description="Helical" evidence="4">
    <location>
        <begin position="220"/>
        <end position="237"/>
    </location>
</feature>
<evidence type="ECO:0000259" key="5">
    <source>
        <dbReference type="PROSITE" id="PS50929"/>
    </source>
</evidence>
<keyword evidence="2 4" id="KW-1133">Transmembrane helix</keyword>
<feature type="non-terminal residue" evidence="6">
    <location>
        <position position="1"/>
    </location>
</feature>
<feature type="transmembrane region" description="Helical" evidence="4">
    <location>
        <begin position="12"/>
        <end position="32"/>
    </location>
</feature>
<dbReference type="Gene3D" id="1.20.1560.10">
    <property type="entry name" value="ABC transporter type 1, transmembrane domain"/>
    <property type="match status" value="1"/>
</dbReference>
<protein>
    <recommendedName>
        <fullName evidence="5">ABC transmembrane type-1 domain-containing protein</fullName>
    </recommendedName>
</protein>
<dbReference type="PROSITE" id="PS50929">
    <property type="entry name" value="ABC_TM1F"/>
    <property type="match status" value="1"/>
</dbReference>